<evidence type="ECO:0000256" key="5">
    <source>
        <dbReference type="SAM" id="Phobius"/>
    </source>
</evidence>
<comment type="caution">
    <text evidence="6">The sequence shown here is derived from an EMBL/GenBank/DDBJ whole genome shotgun (WGS) entry which is preliminary data.</text>
</comment>
<keyword evidence="7" id="KW-1185">Reference proteome</keyword>
<reference evidence="6 7" key="1">
    <citation type="submission" date="2018-09" db="EMBL/GenBank/DDBJ databases">
        <title>Comparative genomics of Leucobacter spp.</title>
        <authorList>
            <person name="Reis A.C."/>
            <person name="Kolvenbach B.A."/>
            <person name="Corvini P.F.X."/>
            <person name="Nunes O.C."/>
        </authorList>
    </citation>
    <scope>NUCLEOTIDE SEQUENCE [LARGE SCALE GENOMIC DNA]</scope>
    <source>
        <strain evidence="6 7">TAN 31504</strain>
    </source>
</reference>
<dbReference type="EMBL" id="QYAC01000001">
    <property type="protein sequence ID" value="MBL3678132.1"/>
    <property type="molecule type" value="Genomic_DNA"/>
</dbReference>
<dbReference type="Proteomes" id="UP001645859">
    <property type="component" value="Unassembled WGS sequence"/>
</dbReference>
<organism evidence="6 7">
    <name type="scientific">Leucobacter chromiireducens subsp. solipictus</name>
    <dbReference type="NCBI Taxonomy" id="398235"/>
    <lineage>
        <taxon>Bacteria</taxon>
        <taxon>Bacillati</taxon>
        <taxon>Actinomycetota</taxon>
        <taxon>Actinomycetes</taxon>
        <taxon>Micrococcales</taxon>
        <taxon>Microbacteriaceae</taxon>
        <taxon>Leucobacter</taxon>
    </lineage>
</organism>
<evidence type="ECO:0000256" key="1">
    <source>
        <dbReference type="ARBA" id="ARBA00004141"/>
    </source>
</evidence>
<feature type="transmembrane region" description="Helical" evidence="5">
    <location>
        <begin position="69"/>
        <end position="88"/>
    </location>
</feature>
<keyword evidence="3 5" id="KW-1133">Transmembrane helix</keyword>
<keyword evidence="4 5" id="KW-0472">Membrane</keyword>
<evidence type="ECO:0000256" key="4">
    <source>
        <dbReference type="ARBA" id="ARBA00023136"/>
    </source>
</evidence>
<dbReference type="InterPro" id="IPR032808">
    <property type="entry name" value="DoxX"/>
</dbReference>
<evidence type="ECO:0000313" key="7">
    <source>
        <dbReference type="Proteomes" id="UP001645859"/>
    </source>
</evidence>
<accession>A0ABS1SC61</accession>
<keyword evidence="2 5" id="KW-0812">Transmembrane</keyword>
<sequence length="122" mass="12674">MTITTWVLSGILAFMFLMAGGMKLAKPHAEMPMPTLQVLSPGRVKFIGAAEVLGVVGVIVPPLLGIAPILAPIAAVGLAIIQILAVSAHRRLNEPFIMNIVLAVLAVAVAVLSTLTFVGVQL</sequence>
<name>A0ABS1SC61_9MICO</name>
<protein>
    <submittedName>
        <fullName evidence="6">DoxX family protein</fullName>
    </submittedName>
</protein>
<comment type="subcellular location">
    <subcellularLocation>
        <location evidence="1">Membrane</location>
        <topology evidence="1">Multi-pass membrane protein</topology>
    </subcellularLocation>
</comment>
<dbReference type="Pfam" id="PF13564">
    <property type="entry name" value="DoxX_2"/>
    <property type="match status" value="1"/>
</dbReference>
<feature type="transmembrane region" description="Helical" evidence="5">
    <location>
        <begin position="6"/>
        <end position="25"/>
    </location>
</feature>
<evidence type="ECO:0000256" key="2">
    <source>
        <dbReference type="ARBA" id="ARBA00022692"/>
    </source>
</evidence>
<proteinExistence type="predicted"/>
<feature type="transmembrane region" description="Helical" evidence="5">
    <location>
        <begin position="100"/>
        <end position="120"/>
    </location>
</feature>
<evidence type="ECO:0000313" key="6">
    <source>
        <dbReference type="EMBL" id="MBL3678132.1"/>
    </source>
</evidence>
<gene>
    <name evidence="6" type="ORF">D3230_02270</name>
</gene>
<evidence type="ECO:0000256" key="3">
    <source>
        <dbReference type="ARBA" id="ARBA00022989"/>
    </source>
</evidence>